<dbReference type="InterPro" id="IPR027417">
    <property type="entry name" value="P-loop_NTPase"/>
</dbReference>
<dbReference type="InterPro" id="IPR018647">
    <property type="entry name" value="SLFN_3-like_DNA/RNA_helicase"/>
</dbReference>
<keyword evidence="3" id="KW-1185">Reference proteome</keyword>
<proteinExistence type="predicted"/>
<dbReference type="EMBL" id="PVXQ01000021">
    <property type="protein sequence ID" value="PRR82006.1"/>
    <property type="molecule type" value="Genomic_DNA"/>
</dbReference>
<sequence>MGLIKTFDYKEEFLDEIKKYKYGLNWPVVYILRDNNEAYIGESTRVYHRSHEHYKIDIRKKLTLIDIISDADFNKSATLEIESLLIEHMSADGKYALQNGNGGLSNHNYYNQDNYKRKFDLIWDELKAKGVVINGLFEIRNSDLFKYSPYKALTNEQSLVVYDIVDSILNAEKSNHLIQGEPGTGKTIVAIYLMKYLMELEETKHLKIGLVIPMTSLRSTLKKVFKTVKSLKANMVLGPSEVVGKSFDILIVDEAHRLNRRVNIVNMKSFDDCNIKLGLDIKEGDQLDWIRLSCKHMILCYDKNQSIKPSDVKPEKFEKIKFKKHIIQSQMRVLAGEDYIEYIQNILHQTQKEAKKFGEYELFIFNNINEMHKRIKDQDEKFGLCRMIAGYAWEWKSQKNSSEYDIIIENSKFKWNSKIKDWINSPNALEEIGCIHTTQGYDINYAGIIIGNEVTFTNGEIQINRDNYYDKNGKRTISDPEELKNYILNIYKTILTRGIRGTYIYICDSELKEYFKNYIATYSSDLDVDFKDIIDSTITEKSK</sequence>
<dbReference type="RefSeq" id="WP_207655356.1">
    <property type="nucleotide sequence ID" value="NZ_PVXQ01000021.1"/>
</dbReference>
<dbReference type="Proteomes" id="UP000239471">
    <property type="component" value="Unassembled WGS sequence"/>
</dbReference>
<dbReference type="InterPro" id="IPR000305">
    <property type="entry name" value="GIY-YIG_endonuc"/>
</dbReference>
<evidence type="ECO:0000259" key="1">
    <source>
        <dbReference type="PROSITE" id="PS50164"/>
    </source>
</evidence>
<dbReference type="CDD" id="cd10439">
    <property type="entry name" value="GIY-YIG_COG3410"/>
    <property type="match status" value="1"/>
</dbReference>
<dbReference type="AlphaFoldDB" id="A0A2T0BDQ2"/>
<dbReference type="Gene3D" id="3.40.50.300">
    <property type="entry name" value="P-loop containing nucleotide triphosphate hydrolases"/>
    <property type="match status" value="1"/>
</dbReference>
<dbReference type="Pfam" id="PF09848">
    <property type="entry name" value="SLFN-g3_helicase"/>
    <property type="match status" value="1"/>
</dbReference>
<name>A0A2T0BDQ2_9CLOT</name>
<evidence type="ECO:0000313" key="2">
    <source>
        <dbReference type="EMBL" id="PRR82006.1"/>
    </source>
</evidence>
<accession>A0A2T0BDQ2</accession>
<organism evidence="2 3">
    <name type="scientific">Clostridium vincentii</name>
    <dbReference type="NCBI Taxonomy" id="52704"/>
    <lineage>
        <taxon>Bacteria</taxon>
        <taxon>Bacillati</taxon>
        <taxon>Bacillota</taxon>
        <taxon>Clostridia</taxon>
        <taxon>Eubacteriales</taxon>
        <taxon>Clostridiaceae</taxon>
        <taxon>Clostridium</taxon>
    </lineage>
</organism>
<evidence type="ECO:0000313" key="3">
    <source>
        <dbReference type="Proteomes" id="UP000239471"/>
    </source>
</evidence>
<gene>
    <name evidence="2" type="ORF">CLVI_20710</name>
</gene>
<feature type="domain" description="GIY-YIG" evidence="1">
    <location>
        <begin position="25"/>
        <end position="97"/>
    </location>
</feature>
<reference evidence="2 3" key="1">
    <citation type="submission" date="2018-03" db="EMBL/GenBank/DDBJ databases">
        <title>Genome sequence of Clostridium vincentii DSM 10228.</title>
        <authorList>
            <person name="Poehlein A."/>
            <person name="Daniel R."/>
        </authorList>
    </citation>
    <scope>NUCLEOTIDE SEQUENCE [LARGE SCALE GENOMIC DNA]</scope>
    <source>
        <strain evidence="2 3">DSM 10228</strain>
    </source>
</reference>
<comment type="caution">
    <text evidence="2">The sequence shown here is derived from an EMBL/GenBank/DDBJ whole genome shotgun (WGS) entry which is preliminary data.</text>
</comment>
<protein>
    <submittedName>
        <fullName evidence="2">Type III restriction enzyme, res subunit</fullName>
    </submittedName>
</protein>
<dbReference type="SUPFAM" id="SSF52540">
    <property type="entry name" value="P-loop containing nucleoside triphosphate hydrolases"/>
    <property type="match status" value="1"/>
</dbReference>
<dbReference type="PROSITE" id="PS50164">
    <property type="entry name" value="GIY_YIG"/>
    <property type="match status" value="1"/>
</dbReference>